<feature type="chain" id="PRO_5026888824" evidence="3">
    <location>
        <begin position="22"/>
        <end position="86"/>
    </location>
</feature>
<dbReference type="OrthoDB" id="6236007at2759"/>
<name>A0A6J2TV61_DROLE</name>
<dbReference type="Proteomes" id="UP000504634">
    <property type="component" value="Unplaced"/>
</dbReference>
<dbReference type="CDD" id="cd19941">
    <property type="entry name" value="TIL"/>
    <property type="match status" value="1"/>
</dbReference>
<evidence type="ECO:0000256" key="1">
    <source>
        <dbReference type="ARBA" id="ARBA00022690"/>
    </source>
</evidence>
<gene>
    <name evidence="6" type="primary">LOC115627295</name>
</gene>
<dbReference type="Pfam" id="PF01826">
    <property type="entry name" value="TIL"/>
    <property type="match status" value="1"/>
</dbReference>
<dbReference type="FunFam" id="2.10.25.10:FF:000674">
    <property type="entry name" value="Mucin-2"/>
    <property type="match status" value="1"/>
</dbReference>
<protein>
    <submittedName>
        <fullName evidence="6">Cysteine-rich venom protein 6</fullName>
    </submittedName>
</protein>
<accession>A0A6J2TV61</accession>
<feature type="signal peptide" evidence="3">
    <location>
        <begin position="1"/>
        <end position="21"/>
    </location>
</feature>
<keyword evidence="1" id="KW-0646">Protease inhibitor</keyword>
<keyword evidence="2" id="KW-1015">Disulfide bond</keyword>
<evidence type="ECO:0000259" key="4">
    <source>
        <dbReference type="Pfam" id="PF01826"/>
    </source>
</evidence>
<dbReference type="AlphaFoldDB" id="A0A6J2TV61"/>
<evidence type="ECO:0000313" key="6">
    <source>
        <dbReference type="RefSeq" id="XP_030378787.1"/>
    </source>
</evidence>
<proteinExistence type="predicted"/>
<keyword evidence="3" id="KW-0732">Signal</keyword>
<evidence type="ECO:0000313" key="5">
    <source>
        <dbReference type="Proteomes" id="UP000504634"/>
    </source>
</evidence>
<reference evidence="6" key="1">
    <citation type="submission" date="2025-08" db="UniProtKB">
        <authorList>
            <consortium name="RefSeq"/>
        </authorList>
    </citation>
    <scope>IDENTIFICATION</scope>
    <source>
        <strain evidence="6">11010-0011.00</strain>
        <tissue evidence="6">Whole body</tissue>
    </source>
</reference>
<dbReference type="SUPFAM" id="SSF57567">
    <property type="entry name" value="Serine protease inhibitors"/>
    <property type="match status" value="1"/>
</dbReference>
<feature type="domain" description="TIL" evidence="4">
    <location>
        <begin position="29"/>
        <end position="84"/>
    </location>
</feature>
<sequence>MMRQYLLLVLSCLAIVGLVCAQIGTPRKCGPNESYLACGPSCQTECDTLGQPCLIRHIRCPDGCYCNKGYARNPLGRCIPLANCKE</sequence>
<dbReference type="Gene3D" id="2.10.25.10">
    <property type="entry name" value="Laminin"/>
    <property type="match status" value="1"/>
</dbReference>
<evidence type="ECO:0000256" key="3">
    <source>
        <dbReference type="SAM" id="SignalP"/>
    </source>
</evidence>
<keyword evidence="5" id="KW-1185">Reference proteome</keyword>
<dbReference type="GO" id="GO:0030414">
    <property type="term" value="F:peptidase inhibitor activity"/>
    <property type="evidence" value="ECO:0007669"/>
    <property type="project" value="UniProtKB-KW"/>
</dbReference>
<evidence type="ECO:0000256" key="2">
    <source>
        <dbReference type="ARBA" id="ARBA00023157"/>
    </source>
</evidence>
<dbReference type="InterPro" id="IPR036084">
    <property type="entry name" value="Ser_inhib-like_sf"/>
</dbReference>
<dbReference type="InterPro" id="IPR002919">
    <property type="entry name" value="TIL_dom"/>
</dbReference>
<dbReference type="GeneID" id="115627295"/>
<dbReference type="RefSeq" id="XP_030378787.1">
    <property type="nucleotide sequence ID" value="XM_030522927.1"/>
</dbReference>
<organism evidence="5 6">
    <name type="scientific">Drosophila lebanonensis</name>
    <name type="common">Fruit fly</name>
    <name type="synonym">Scaptodrosophila lebanonensis</name>
    <dbReference type="NCBI Taxonomy" id="7225"/>
    <lineage>
        <taxon>Eukaryota</taxon>
        <taxon>Metazoa</taxon>
        <taxon>Ecdysozoa</taxon>
        <taxon>Arthropoda</taxon>
        <taxon>Hexapoda</taxon>
        <taxon>Insecta</taxon>
        <taxon>Pterygota</taxon>
        <taxon>Neoptera</taxon>
        <taxon>Endopterygota</taxon>
        <taxon>Diptera</taxon>
        <taxon>Brachycera</taxon>
        <taxon>Muscomorpha</taxon>
        <taxon>Ephydroidea</taxon>
        <taxon>Drosophilidae</taxon>
        <taxon>Scaptodrosophila</taxon>
    </lineage>
</organism>